<dbReference type="Pfam" id="PF00583">
    <property type="entry name" value="Acetyltransf_1"/>
    <property type="match status" value="1"/>
</dbReference>
<dbReference type="InterPro" id="IPR052777">
    <property type="entry name" value="Acetyltransferase_Enz"/>
</dbReference>
<dbReference type="InterPro" id="IPR016181">
    <property type="entry name" value="Acyl_CoA_acyltransferase"/>
</dbReference>
<dbReference type="RefSeq" id="WP_244841337.1">
    <property type="nucleotide sequence ID" value="NZ_CP107006.1"/>
</dbReference>
<dbReference type="EMBL" id="CP107006">
    <property type="protein sequence ID" value="UYQ94388.1"/>
    <property type="molecule type" value="Genomic_DNA"/>
</dbReference>
<dbReference type="SUPFAM" id="SSF55729">
    <property type="entry name" value="Acyl-CoA N-acyltransferases (Nat)"/>
    <property type="match status" value="1"/>
</dbReference>
<name>A0ABY6J3Z6_9BACT</name>
<organism evidence="2 3">
    <name type="scientific">Chitinophaga horti</name>
    <dbReference type="NCBI Taxonomy" id="2920382"/>
    <lineage>
        <taxon>Bacteria</taxon>
        <taxon>Pseudomonadati</taxon>
        <taxon>Bacteroidota</taxon>
        <taxon>Chitinophagia</taxon>
        <taxon>Chitinophagales</taxon>
        <taxon>Chitinophagaceae</taxon>
        <taxon>Chitinophaga</taxon>
    </lineage>
</organism>
<dbReference type="InterPro" id="IPR024775">
    <property type="entry name" value="DinB-like"/>
</dbReference>
<reference evidence="2" key="1">
    <citation type="submission" date="2022-10" db="EMBL/GenBank/DDBJ databases">
        <title>Chitinophaga sp. nov., isolated from soil.</title>
        <authorList>
            <person name="Jeon C.O."/>
        </authorList>
    </citation>
    <scope>NUCLEOTIDE SEQUENCE</scope>
    <source>
        <strain evidence="2">R8</strain>
    </source>
</reference>
<dbReference type="InterPro" id="IPR000182">
    <property type="entry name" value="GNAT_dom"/>
</dbReference>
<dbReference type="Gene3D" id="3.40.630.30">
    <property type="match status" value="1"/>
</dbReference>
<feature type="domain" description="N-acetyltransferase" evidence="1">
    <location>
        <begin position="4"/>
        <end position="156"/>
    </location>
</feature>
<accession>A0ABY6J3Z6</accession>
<dbReference type="Proteomes" id="UP001162741">
    <property type="component" value="Chromosome"/>
</dbReference>
<dbReference type="SUPFAM" id="SSF109854">
    <property type="entry name" value="DinB/YfiT-like putative metalloenzymes"/>
    <property type="match status" value="1"/>
</dbReference>
<dbReference type="PROSITE" id="PS51186">
    <property type="entry name" value="GNAT"/>
    <property type="match status" value="1"/>
</dbReference>
<dbReference type="PANTHER" id="PTHR43305">
    <property type="entry name" value="FAMILY N-ACETYLTRANSFERASE, PUTATIVE (AFU_ORTHOLOGUE AFUA_2G01380)-RELATED"/>
    <property type="match status" value="1"/>
</dbReference>
<dbReference type="Gene3D" id="1.20.120.450">
    <property type="entry name" value="dinb family like domain"/>
    <property type="match status" value="1"/>
</dbReference>
<evidence type="ECO:0000313" key="3">
    <source>
        <dbReference type="Proteomes" id="UP001162741"/>
    </source>
</evidence>
<dbReference type="PANTHER" id="PTHR43305:SF1">
    <property type="entry name" value="FAMILY N-ACETYLTRANSFERASE, PUTATIVE (AFU_ORTHOLOGUE AFUA_2G01380)-RELATED"/>
    <property type="match status" value="1"/>
</dbReference>
<gene>
    <name evidence="2" type="ORF">MKQ68_04700</name>
</gene>
<proteinExistence type="predicted"/>
<keyword evidence="3" id="KW-1185">Reference proteome</keyword>
<evidence type="ECO:0000313" key="2">
    <source>
        <dbReference type="EMBL" id="UYQ94388.1"/>
    </source>
</evidence>
<dbReference type="Pfam" id="PF12867">
    <property type="entry name" value="DinB_2"/>
    <property type="match status" value="1"/>
</dbReference>
<dbReference type="InterPro" id="IPR034660">
    <property type="entry name" value="DinB/YfiT-like"/>
</dbReference>
<evidence type="ECO:0000259" key="1">
    <source>
        <dbReference type="PROSITE" id="PS51186"/>
    </source>
</evidence>
<sequence length="305" mass="34691">MSVNDIRVLSWHPQYKSYFESINRQWIEENFKMEAGDIAVLQHPEEHILAKGGDIIFVAVGDKIAGTVALRKQNDTTVEMTKLGVDPNFRGLGLGRLLMLEIVERARRQGYTKMVLYSNTKQAVAIQMYRNYGFIEVPVDPGVYERCNIQMEIPLAPPALKQVAAGIREAVGAAAEKMKRYNEKEVTEKRAPDKWSRKEILGHLIDSGFNNHARFIRAQQAKELETPGYQQDFWVSVQHYQDADWSVLIGLWQGINNNIARVLELIPDEPLAHVVSVGSYAPVTLQFLAEDYLAHLQHHLEQITV</sequence>
<protein>
    <submittedName>
        <fullName evidence="2">DinB family protein</fullName>
    </submittedName>
</protein>